<dbReference type="InterPro" id="IPR038562">
    <property type="entry name" value="Ribosomal_eL34_C_sf"/>
</dbReference>
<keyword evidence="2 6" id="KW-0689">Ribosomal protein</keyword>
<evidence type="ECO:0000256" key="4">
    <source>
        <dbReference type="ARBA" id="ARBA00035227"/>
    </source>
</evidence>
<dbReference type="InterPro" id="IPR008195">
    <property type="entry name" value="Ribosomal_eL34"/>
</dbReference>
<evidence type="ECO:0000256" key="3">
    <source>
        <dbReference type="ARBA" id="ARBA00023274"/>
    </source>
</evidence>
<dbReference type="EMBL" id="BT075898">
    <property type="protein sequence ID" value="ACO10322.1"/>
    <property type="molecule type" value="mRNA"/>
</dbReference>
<keyword evidence="3" id="KW-0687">Ribonucleoprotein</keyword>
<dbReference type="AlphaFoldDB" id="C1BMR9"/>
<accession>C1BMR9</accession>
<dbReference type="InterPro" id="IPR018065">
    <property type="entry name" value="Ribosomal_eL34_CS"/>
</dbReference>
<comment type="similarity">
    <text evidence="1">Belongs to the eukaryotic ribosomal protein eL34 family.</text>
</comment>
<evidence type="ECO:0000313" key="6">
    <source>
        <dbReference type="EMBL" id="ACO10322.1"/>
    </source>
</evidence>
<evidence type="ECO:0000256" key="2">
    <source>
        <dbReference type="ARBA" id="ARBA00022980"/>
    </source>
</evidence>
<name>C1BMR9_CALRO</name>
<dbReference type="GO" id="GO:1990904">
    <property type="term" value="C:ribonucleoprotein complex"/>
    <property type="evidence" value="ECO:0007669"/>
    <property type="project" value="UniProtKB-KW"/>
</dbReference>
<dbReference type="GO" id="GO:0003735">
    <property type="term" value="F:structural constituent of ribosome"/>
    <property type="evidence" value="ECO:0007669"/>
    <property type="project" value="InterPro"/>
</dbReference>
<dbReference type="GO" id="GO:0005840">
    <property type="term" value="C:ribosome"/>
    <property type="evidence" value="ECO:0007669"/>
    <property type="project" value="UniProtKB-KW"/>
</dbReference>
<dbReference type="HAMAP" id="MF_00349">
    <property type="entry name" value="Ribosomal_eL34"/>
    <property type="match status" value="1"/>
</dbReference>
<dbReference type="InterPro" id="IPR047868">
    <property type="entry name" value="Ribosomal_L34e_arc-type"/>
</dbReference>
<dbReference type="PROSITE" id="PS01145">
    <property type="entry name" value="RIBOSOMAL_L34E"/>
    <property type="match status" value="1"/>
</dbReference>
<proteinExistence type="evidence at transcript level"/>
<organism evidence="6">
    <name type="scientific">Caligus rogercresseyi</name>
    <name type="common">Sea louse</name>
    <dbReference type="NCBI Taxonomy" id="217165"/>
    <lineage>
        <taxon>Eukaryota</taxon>
        <taxon>Metazoa</taxon>
        <taxon>Ecdysozoa</taxon>
        <taxon>Arthropoda</taxon>
        <taxon>Crustacea</taxon>
        <taxon>Multicrustacea</taxon>
        <taxon>Hexanauplia</taxon>
        <taxon>Copepoda</taxon>
        <taxon>Siphonostomatoida</taxon>
        <taxon>Caligidae</taxon>
        <taxon>Caligus</taxon>
    </lineage>
</organism>
<gene>
    <name evidence="6" type="primary">RL34</name>
</gene>
<dbReference type="GO" id="GO:0006412">
    <property type="term" value="P:translation"/>
    <property type="evidence" value="ECO:0007669"/>
    <property type="project" value="InterPro"/>
</dbReference>
<evidence type="ECO:0000256" key="5">
    <source>
        <dbReference type="ARBA" id="ARBA00035333"/>
    </source>
</evidence>
<reference evidence="6" key="1">
    <citation type="submission" date="2009-03" db="EMBL/GenBank/DDBJ databases">
        <title>Caligus rogercresseyi ESTs and full-length cDNAs.</title>
        <authorList>
            <person name="Yasuike M."/>
            <person name="von Schalburg K."/>
            <person name="Cooper G."/>
            <person name="Leong J."/>
            <person name="Jones S.R.M."/>
            <person name="Koop B.F."/>
        </authorList>
    </citation>
    <scope>NUCLEOTIDE SEQUENCE</scope>
    <source>
        <tissue evidence="6">Whole body</tissue>
    </source>
</reference>
<dbReference type="PANTHER" id="PTHR10759">
    <property type="entry name" value="60S RIBOSOMAL PROTEIN L34"/>
    <property type="match status" value="1"/>
</dbReference>
<dbReference type="Gene3D" id="6.20.340.10">
    <property type="match status" value="1"/>
</dbReference>
<dbReference type="PRINTS" id="PR01250">
    <property type="entry name" value="RIBOSOMALL34"/>
</dbReference>
<evidence type="ECO:0000256" key="1">
    <source>
        <dbReference type="ARBA" id="ARBA00009875"/>
    </source>
</evidence>
<dbReference type="Gene3D" id="6.20.370.70">
    <property type="match status" value="1"/>
</dbReference>
<sequence length="116" mass="13498">MVQRITYRRRLSYNTRSNRRKIIRTPGGKLVFQYLKKRPSVPKCPMTGLRLKGIKPSRPAERKRLSLRQKKVFRAYGGVLSHMAVKEKIIRAFLLEEEKMVMKLKKSEALAAAGKE</sequence>
<dbReference type="Pfam" id="PF01199">
    <property type="entry name" value="Ribosomal_L34e"/>
    <property type="match status" value="1"/>
</dbReference>
<protein>
    <recommendedName>
        <fullName evidence="4">Large ribosomal subunit protein eL34</fullName>
    </recommendedName>
    <alternativeName>
        <fullName evidence="5">60S ribosomal protein L34</fullName>
    </alternativeName>
</protein>